<dbReference type="SUPFAM" id="SSF52047">
    <property type="entry name" value="RNI-like"/>
    <property type="match status" value="1"/>
</dbReference>
<protein>
    <submittedName>
        <fullName evidence="1">Uncharacterized protein</fullName>
    </submittedName>
</protein>
<reference evidence="1" key="1">
    <citation type="submission" date="2014-11" db="EMBL/GenBank/DDBJ databases">
        <authorList>
            <person name="Otto D Thomas"/>
            <person name="Naeem Raeece"/>
        </authorList>
    </citation>
    <scope>NUCLEOTIDE SEQUENCE</scope>
</reference>
<dbReference type="EMBL" id="CDMZ01002179">
    <property type="protein sequence ID" value="CEM41148.1"/>
    <property type="molecule type" value="Genomic_DNA"/>
</dbReference>
<dbReference type="Gene3D" id="3.80.10.10">
    <property type="entry name" value="Ribonuclease Inhibitor"/>
    <property type="match status" value="1"/>
</dbReference>
<name>A0A0G4HB48_9ALVE</name>
<gene>
    <name evidence="1" type="ORF">Cvel_6152</name>
</gene>
<proteinExistence type="predicted"/>
<dbReference type="InterPro" id="IPR032675">
    <property type="entry name" value="LRR_dom_sf"/>
</dbReference>
<dbReference type="AlphaFoldDB" id="A0A0G4HB48"/>
<dbReference type="VEuPathDB" id="CryptoDB:Cvel_6152"/>
<dbReference type="PhylomeDB" id="A0A0G4HB48"/>
<accession>A0A0G4HB48</accession>
<evidence type="ECO:0000313" key="1">
    <source>
        <dbReference type="EMBL" id="CEM41148.1"/>
    </source>
</evidence>
<sequence>MLSLSMVRGDGEGNGCRELGEVLSSDKVPSLQNLWLEWHIDSSLQAFTEGLGVGSLSPHLIVDLSLVPVIFEDNEGLTTAAVRAVAALIRERKVPGLWKMEVADFNRVGEAAYDLGAALTGGGGRVGVPVVSLQSFEELDFGLKLESETGLVSALFRGVASGRGSLPSLHTISVPDFFPSDVPAAHPLSECITKGKFPRLRNLDAYIRREGMHLALCSLHAKSLRSLTVSGKLRPLRSLELPSGPPDNDDATAAFCQALSAEKLLELRCLKLGRVNDAVLKKMVKAWGDVTPPPLEKLDLSGTAVGDEGVLALIGLAGAGRVPLLGDVRVGKSLSSSMQTVLKNFFQCTL</sequence>
<organism evidence="1">
    <name type="scientific">Chromera velia CCMP2878</name>
    <dbReference type="NCBI Taxonomy" id="1169474"/>
    <lineage>
        <taxon>Eukaryota</taxon>
        <taxon>Sar</taxon>
        <taxon>Alveolata</taxon>
        <taxon>Colpodellida</taxon>
        <taxon>Chromeraceae</taxon>
        <taxon>Chromera</taxon>
    </lineage>
</organism>